<evidence type="ECO:0000259" key="3">
    <source>
        <dbReference type="PROSITE" id="PS50948"/>
    </source>
</evidence>
<dbReference type="SUPFAM" id="SSF56436">
    <property type="entry name" value="C-type lectin-like"/>
    <property type="match status" value="1"/>
</dbReference>
<organism evidence="4 5">
    <name type="scientific">Acanthaster planci</name>
    <name type="common">Crown-of-thorns starfish</name>
    <dbReference type="NCBI Taxonomy" id="133434"/>
    <lineage>
        <taxon>Eukaryota</taxon>
        <taxon>Metazoa</taxon>
        <taxon>Echinodermata</taxon>
        <taxon>Eleutherozoa</taxon>
        <taxon>Asterozoa</taxon>
        <taxon>Asteroidea</taxon>
        <taxon>Valvatacea</taxon>
        <taxon>Valvatida</taxon>
        <taxon>Acanthasteridae</taxon>
        <taxon>Acanthaster</taxon>
    </lineage>
</organism>
<dbReference type="PROSITE" id="PS50041">
    <property type="entry name" value="C_TYPE_LECTIN_2"/>
    <property type="match status" value="1"/>
</dbReference>
<evidence type="ECO:0000313" key="4">
    <source>
        <dbReference type="Proteomes" id="UP000694845"/>
    </source>
</evidence>
<dbReference type="InterPro" id="IPR001304">
    <property type="entry name" value="C-type_lectin-like"/>
</dbReference>
<dbReference type="GeneID" id="110978738"/>
<sequence>MYLFKVVGIVAITAVINAAWGSDFCPSLPNMDCSCPSGWGLWQTSCYRLTNSTSTWKSGKLACQNIGGKMAVSHSLEEMKFMANLIRHKDSDYHVWIACNDIEVEGNWTCDGQEGSKPFMGWGPGQPDDAGGDQDCATIAAAHNDSMDDNNCCYEYDTFCVRQANCTHRLTQPRRYCFSTDTHGRILNSTCLLGHVIREFTTDSVSACGSSCVEEPGCRSFNIKKNGGGKKLCQLNNITSSEDKDKFQTIGDFCIYSEICIG</sequence>
<dbReference type="AlphaFoldDB" id="A0A8B7YDD5"/>
<evidence type="ECO:0000313" key="5">
    <source>
        <dbReference type="RefSeq" id="XP_022089666.1"/>
    </source>
</evidence>
<proteinExistence type="predicted"/>
<dbReference type="KEGG" id="aplc:110978738"/>
<dbReference type="Gene3D" id="3.10.100.10">
    <property type="entry name" value="Mannose-Binding Protein A, subunit A"/>
    <property type="match status" value="1"/>
</dbReference>
<dbReference type="SMART" id="SM00034">
    <property type="entry name" value="CLECT"/>
    <property type="match status" value="1"/>
</dbReference>
<keyword evidence="1" id="KW-0732">Signal</keyword>
<protein>
    <submittedName>
        <fullName evidence="5">Perlucin-like protein</fullName>
    </submittedName>
</protein>
<name>A0A8B7YDD5_ACAPL</name>
<dbReference type="OrthoDB" id="8935730at2759"/>
<reference evidence="5" key="1">
    <citation type="submission" date="2025-08" db="UniProtKB">
        <authorList>
            <consortium name="RefSeq"/>
        </authorList>
    </citation>
    <scope>IDENTIFICATION</scope>
</reference>
<dbReference type="InterPro" id="IPR016186">
    <property type="entry name" value="C-type_lectin-like/link_sf"/>
</dbReference>
<keyword evidence="4" id="KW-1185">Reference proteome</keyword>
<dbReference type="CDD" id="cd00037">
    <property type="entry name" value="CLECT"/>
    <property type="match status" value="1"/>
</dbReference>
<dbReference type="PANTHER" id="PTHR22803">
    <property type="entry name" value="MANNOSE, PHOSPHOLIPASE, LECTIN RECEPTOR RELATED"/>
    <property type="match status" value="1"/>
</dbReference>
<dbReference type="Proteomes" id="UP000694845">
    <property type="component" value="Unplaced"/>
</dbReference>
<accession>A0A8B7YDD5</accession>
<dbReference type="RefSeq" id="XP_022089666.1">
    <property type="nucleotide sequence ID" value="XM_022233974.1"/>
</dbReference>
<feature type="domain" description="Apple" evidence="3">
    <location>
        <begin position="177"/>
        <end position="260"/>
    </location>
</feature>
<dbReference type="InterPro" id="IPR050111">
    <property type="entry name" value="C-type_lectin/snaclec_domain"/>
</dbReference>
<gene>
    <name evidence="5" type="primary">LOC110978738</name>
</gene>
<dbReference type="PROSITE" id="PS50948">
    <property type="entry name" value="PAN"/>
    <property type="match status" value="1"/>
</dbReference>
<dbReference type="InterPro" id="IPR003609">
    <property type="entry name" value="Pan_app"/>
</dbReference>
<evidence type="ECO:0000259" key="2">
    <source>
        <dbReference type="PROSITE" id="PS50041"/>
    </source>
</evidence>
<dbReference type="OMA" id="QANCTHR"/>
<feature type="chain" id="PRO_5034402760" evidence="1">
    <location>
        <begin position="22"/>
        <end position="262"/>
    </location>
</feature>
<dbReference type="InterPro" id="IPR016187">
    <property type="entry name" value="CTDL_fold"/>
</dbReference>
<feature type="domain" description="C-type lectin" evidence="2">
    <location>
        <begin position="42"/>
        <end position="161"/>
    </location>
</feature>
<dbReference type="Pfam" id="PF00024">
    <property type="entry name" value="PAN_1"/>
    <property type="match status" value="1"/>
</dbReference>
<evidence type="ECO:0000256" key="1">
    <source>
        <dbReference type="SAM" id="SignalP"/>
    </source>
</evidence>
<feature type="signal peptide" evidence="1">
    <location>
        <begin position="1"/>
        <end position="21"/>
    </location>
</feature>
<dbReference type="Pfam" id="PF00059">
    <property type="entry name" value="Lectin_C"/>
    <property type="match status" value="1"/>
</dbReference>